<dbReference type="Pfam" id="PF01867">
    <property type="entry name" value="Cas_Cas1"/>
    <property type="match status" value="1"/>
</dbReference>
<evidence type="ECO:0000256" key="7">
    <source>
        <dbReference type="ARBA" id="ARBA00023125"/>
    </source>
</evidence>
<comment type="function">
    <text evidence="10">CRISPR (clustered regularly interspaced short palindromic repeat), is an adaptive immune system that provides protection against mobile genetic elements (viruses, transposable elements and conjugative plasmids). CRISPR clusters contain spacers, sequences complementary to antecedent mobile elements, and target invading nucleic acids. CRISPR clusters are transcribed and processed into CRISPR RNA (crRNA). Acts as a dsDNA endonuclease. Involved in the integration of spacer DNA into the CRISPR cassette.</text>
</comment>
<feature type="binding site" evidence="10">
    <location>
        <position position="161"/>
    </location>
    <ligand>
        <name>Mn(2+)</name>
        <dbReference type="ChEBI" id="CHEBI:29035"/>
    </ligand>
</feature>
<keyword evidence="3 10" id="KW-0255">Endonuclease</keyword>
<evidence type="ECO:0000313" key="11">
    <source>
        <dbReference type="EMBL" id="KGQ29464.1"/>
    </source>
</evidence>
<dbReference type="HAMAP" id="MF_01470">
    <property type="entry name" value="Cas1"/>
    <property type="match status" value="1"/>
</dbReference>
<dbReference type="Gene3D" id="3.100.10.20">
    <property type="entry name" value="CRISPR-associated endonuclease Cas1, N-terminal domain"/>
    <property type="match status" value="1"/>
</dbReference>
<keyword evidence="8 10" id="KW-0464">Manganese</keyword>
<dbReference type="InterPro" id="IPR050646">
    <property type="entry name" value="Cas1"/>
</dbReference>
<comment type="similarity">
    <text evidence="10">Belongs to the CRISPR-associated endonuclease Cas1 family.</text>
</comment>
<evidence type="ECO:0000256" key="9">
    <source>
        <dbReference type="ARBA" id="ARBA00038592"/>
    </source>
</evidence>
<dbReference type="PANTHER" id="PTHR34353:SF2">
    <property type="entry name" value="CRISPR-ASSOCIATED ENDONUCLEASE CAS1 1"/>
    <property type="match status" value="1"/>
</dbReference>
<sequence length="336" mass="38479">MSNSLYIDRKGVTLKLQNGALLFYENNERIATVPLAPIDRIYLYGDVTLTATILAKLGELGIGVICLSGRKHQPTLLMAKPHNDAARRINQYKLSLNQNFCLDFSKKIVKLKLITEKNFIQSIIEKCPLRRGDLLNNKQKIEDFIKKVPEQNSIDSLRGIEGWGAYLHFQSIQYYLPSSLNFRGRNRRPPRDPFNAVLSLGYTLLHSQVVLGLYGSGLDPYIGFYHQLDYSRESLACDVVELFRALYDAWSVDCFKSRILRVEDFSETSNGCFLGKAGRVRFYSAFEQAKEQWQTLITHTCEEVARLIKQVDDSDDYHIALESFFLNQLSMLAPEE</sequence>
<organism evidence="11 12">
    <name type="scientific">Gallibacterium anatis</name>
    <dbReference type="NCBI Taxonomy" id="750"/>
    <lineage>
        <taxon>Bacteria</taxon>
        <taxon>Pseudomonadati</taxon>
        <taxon>Pseudomonadota</taxon>
        <taxon>Gammaproteobacteria</taxon>
        <taxon>Pasteurellales</taxon>
        <taxon>Pasteurellaceae</taxon>
        <taxon>Gallibacterium</taxon>
    </lineage>
</organism>
<keyword evidence="6 10" id="KW-0051">Antiviral defense</keyword>
<dbReference type="Gene3D" id="1.20.120.920">
    <property type="entry name" value="CRISPR-associated endonuclease Cas1, C-terminal domain"/>
    <property type="match status" value="1"/>
</dbReference>
<protein>
    <recommendedName>
        <fullName evidence="10">CRISPR-associated endonuclease Cas1</fullName>
        <ecNumber evidence="10">3.1.-.-</ecNumber>
    </recommendedName>
</protein>
<keyword evidence="2 10" id="KW-0479">Metal-binding</keyword>
<keyword evidence="5 10" id="KW-0460">Magnesium</keyword>
<dbReference type="PANTHER" id="PTHR34353">
    <property type="entry name" value="CRISPR-ASSOCIATED ENDONUCLEASE CAS1 1"/>
    <property type="match status" value="1"/>
</dbReference>
<dbReference type="GO" id="GO:0043571">
    <property type="term" value="P:maintenance of CRISPR repeat elements"/>
    <property type="evidence" value="ECO:0007669"/>
    <property type="project" value="UniProtKB-UniRule"/>
</dbReference>
<gene>
    <name evidence="10" type="primary">cas1</name>
    <name evidence="11" type="ORF">JP32_11390</name>
</gene>
<dbReference type="GO" id="GO:0046872">
    <property type="term" value="F:metal ion binding"/>
    <property type="evidence" value="ECO:0007669"/>
    <property type="project" value="UniProtKB-UniRule"/>
</dbReference>
<evidence type="ECO:0000256" key="6">
    <source>
        <dbReference type="ARBA" id="ARBA00023118"/>
    </source>
</evidence>
<dbReference type="GO" id="GO:0016787">
    <property type="term" value="F:hydrolase activity"/>
    <property type="evidence" value="ECO:0007669"/>
    <property type="project" value="UniProtKB-KW"/>
</dbReference>
<name>A0A0A2XWE0_9PAST</name>
<dbReference type="GO" id="GO:0051607">
    <property type="term" value="P:defense response to virus"/>
    <property type="evidence" value="ECO:0007669"/>
    <property type="project" value="UniProtKB-UniRule"/>
</dbReference>
<dbReference type="NCBIfam" id="TIGR00287">
    <property type="entry name" value="cas1"/>
    <property type="match status" value="1"/>
</dbReference>
<evidence type="ECO:0000256" key="4">
    <source>
        <dbReference type="ARBA" id="ARBA00022801"/>
    </source>
</evidence>
<keyword evidence="7 10" id="KW-0238">DNA-binding</keyword>
<comment type="subunit">
    <text evidence="9 10">Homodimer, forms a heterotetramer with a Cas2 homodimer.</text>
</comment>
<feature type="binding site" evidence="10">
    <location>
        <position position="226"/>
    </location>
    <ligand>
        <name>Mn(2+)</name>
        <dbReference type="ChEBI" id="CHEBI:29035"/>
    </ligand>
</feature>
<reference evidence="11 12" key="1">
    <citation type="submission" date="2014-08" db="EMBL/GenBank/DDBJ databases">
        <title>Chaperone-usher fimbriae in a diverse selection of Gallibacterium genomes.</title>
        <authorList>
            <person name="Kudirkiene E."/>
            <person name="Bager R.J."/>
            <person name="Johnson T.J."/>
            <person name="Bojesen A.M."/>
        </authorList>
    </citation>
    <scope>NUCLEOTIDE SEQUENCE [LARGE SCALE GENOMIC DNA]</scope>
    <source>
        <strain evidence="11 12">20558/3kl.</strain>
    </source>
</reference>
<dbReference type="InterPro" id="IPR002729">
    <property type="entry name" value="CRISPR-assoc_Cas1"/>
</dbReference>
<dbReference type="GO" id="GO:0003677">
    <property type="term" value="F:DNA binding"/>
    <property type="evidence" value="ECO:0007669"/>
    <property type="project" value="UniProtKB-KW"/>
</dbReference>
<comment type="cofactor">
    <cofactor evidence="10">
        <name>Mg(2+)</name>
        <dbReference type="ChEBI" id="CHEBI:18420"/>
    </cofactor>
    <cofactor evidence="10">
        <name>Mn(2+)</name>
        <dbReference type="ChEBI" id="CHEBI:29035"/>
    </cofactor>
</comment>
<comment type="caution">
    <text evidence="11">The sequence shown here is derived from an EMBL/GenBank/DDBJ whole genome shotgun (WGS) entry which is preliminary data.</text>
</comment>
<keyword evidence="1 10" id="KW-0540">Nuclease</keyword>
<dbReference type="InterPro" id="IPR042206">
    <property type="entry name" value="CRISPR-assoc_Cas1_C"/>
</dbReference>
<evidence type="ECO:0000313" key="12">
    <source>
        <dbReference type="Proteomes" id="UP000030526"/>
    </source>
</evidence>
<dbReference type="CDD" id="cd09634">
    <property type="entry name" value="Cas1_I-II-III"/>
    <property type="match status" value="1"/>
</dbReference>
<feature type="binding site" evidence="10">
    <location>
        <position position="241"/>
    </location>
    <ligand>
        <name>Mn(2+)</name>
        <dbReference type="ChEBI" id="CHEBI:29035"/>
    </ligand>
</feature>
<evidence type="ECO:0000256" key="2">
    <source>
        <dbReference type="ARBA" id="ARBA00022723"/>
    </source>
</evidence>
<evidence type="ECO:0000256" key="5">
    <source>
        <dbReference type="ARBA" id="ARBA00022842"/>
    </source>
</evidence>
<accession>A0A0A2XWE0</accession>
<evidence type="ECO:0000256" key="8">
    <source>
        <dbReference type="ARBA" id="ARBA00023211"/>
    </source>
</evidence>
<dbReference type="EMBL" id="JPXS01000072">
    <property type="protein sequence ID" value="KGQ29464.1"/>
    <property type="molecule type" value="Genomic_DNA"/>
</dbReference>
<evidence type="ECO:0000256" key="10">
    <source>
        <dbReference type="HAMAP-Rule" id="MF_01470"/>
    </source>
</evidence>
<dbReference type="RefSeq" id="WP_021462346.1">
    <property type="nucleotide sequence ID" value="NZ_CP110225.1"/>
</dbReference>
<dbReference type="EC" id="3.1.-.-" evidence="10"/>
<proteinExistence type="inferred from homology"/>
<dbReference type="GO" id="GO:0004519">
    <property type="term" value="F:endonuclease activity"/>
    <property type="evidence" value="ECO:0007669"/>
    <property type="project" value="UniProtKB-UniRule"/>
</dbReference>
<evidence type="ECO:0000256" key="1">
    <source>
        <dbReference type="ARBA" id="ARBA00022722"/>
    </source>
</evidence>
<dbReference type="AlphaFoldDB" id="A0A0A2XWE0"/>
<dbReference type="InterPro" id="IPR042211">
    <property type="entry name" value="CRISPR-assoc_Cas1_N"/>
</dbReference>
<evidence type="ECO:0000256" key="3">
    <source>
        <dbReference type="ARBA" id="ARBA00022759"/>
    </source>
</evidence>
<dbReference type="Proteomes" id="UP000030526">
    <property type="component" value="Unassembled WGS sequence"/>
</dbReference>
<keyword evidence="4 10" id="KW-0378">Hydrolase</keyword>